<evidence type="ECO:0000313" key="4">
    <source>
        <dbReference type="EMBL" id="GAA4400984.1"/>
    </source>
</evidence>
<accession>A0ABP8K680</accession>
<dbReference type="InterPro" id="IPR010559">
    <property type="entry name" value="Sig_transdc_His_kin_internal"/>
</dbReference>
<dbReference type="InterPro" id="IPR050640">
    <property type="entry name" value="Bact_2-comp_sensor_kinase"/>
</dbReference>
<protein>
    <recommendedName>
        <fullName evidence="6">7TM diverse intracellular signalling</fullName>
    </recommendedName>
</protein>
<feature type="transmembrane region" description="Helical" evidence="1">
    <location>
        <begin position="254"/>
        <end position="274"/>
    </location>
</feature>
<feature type="transmembrane region" description="Helical" evidence="1">
    <location>
        <begin position="153"/>
        <end position="177"/>
    </location>
</feature>
<feature type="transmembrane region" description="Helical" evidence="1">
    <location>
        <begin position="286"/>
        <end position="305"/>
    </location>
</feature>
<gene>
    <name evidence="4" type="ORF">GCM10023187_14720</name>
</gene>
<dbReference type="EMBL" id="BAABHB010000002">
    <property type="protein sequence ID" value="GAA4400984.1"/>
    <property type="molecule type" value="Genomic_DNA"/>
</dbReference>
<evidence type="ECO:0008006" key="6">
    <source>
        <dbReference type="Google" id="ProtNLM"/>
    </source>
</evidence>
<evidence type="ECO:0000313" key="5">
    <source>
        <dbReference type="Proteomes" id="UP001500936"/>
    </source>
</evidence>
<dbReference type="Proteomes" id="UP001500936">
    <property type="component" value="Unassembled WGS sequence"/>
</dbReference>
<dbReference type="PANTHER" id="PTHR34220:SF7">
    <property type="entry name" value="SENSOR HISTIDINE KINASE YPDA"/>
    <property type="match status" value="1"/>
</dbReference>
<dbReference type="Pfam" id="PF06580">
    <property type="entry name" value="His_kinase"/>
    <property type="match status" value="1"/>
</dbReference>
<feature type="domain" description="7TM-DISM receptor extracellular" evidence="3">
    <location>
        <begin position="159"/>
        <end position="372"/>
    </location>
</feature>
<sequence>MDIGPYTVFYEDNSGDTLPLSAIQKHPFRPFAEKRNERTTFADRSVMVTWLRFTLRNTHPVDTLHVLHKTGVHGFITLYENNRLLGQTGISFKHPNRPSPYALPLTVPPLTERKYFVRVLGYVWHPTRISSELITASAGVAWHFGPGGVAENMLLAGMALLTGWLILMCLYAFYSFLISRDIAYLFYALYTGVSALFSVYSMNYRFSFDLDWLFPPQVSDILGPFHVALISAFYVLFVANLLNVRKGFPRTWRILQILLAVLTIQEIHSIAEWIHRRPLFLNNAVYIYAMVPSALATGILLVINFQSRSPIRPYLATGLSSLLGVSFIPGSLDLYFHDTSALADAFFNYPQFWIILGLAIESFCFMLALAYRGRRIELENRRIQERYTHELETQLGERTQQIEQQSRLLEQQHIRQLETEFEKKLADTEMTALRAQMNPHFIFNCLNSIKLYTLQNDPEQASDFLTKFARLIRLVLENSRSEHVTLRNELEALQLYIELEAMRFKEKLRYQIHVSPEVDPQYLRIPPLLLQPFVENAIWHGLMHKPEGGTVTVEVRQPQDNLLHIEITDDGVGRARAAELKSKSASKHKSFGMQVTADRIRMINRMYNIRTTTQIEDLVDSYGEACGTRVTLTIPV</sequence>
<comment type="caution">
    <text evidence="4">The sequence shown here is derived from an EMBL/GenBank/DDBJ whole genome shotgun (WGS) entry which is preliminary data.</text>
</comment>
<dbReference type="RefSeq" id="WP_345265491.1">
    <property type="nucleotide sequence ID" value="NZ_BAABHB010000002.1"/>
</dbReference>
<keyword evidence="1" id="KW-1133">Transmembrane helix</keyword>
<keyword evidence="1" id="KW-0472">Membrane</keyword>
<keyword evidence="5" id="KW-1185">Reference proteome</keyword>
<dbReference type="InterPro" id="IPR011623">
    <property type="entry name" value="7TMR_DISM_rcpt_extracell_dom1"/>
</dbReference>
<dbReference type="InterPro" id="IPR036890">
    <property type="entry name" value="HATPase_C_sf"/>
</dbReference>
<feature type="transmembrane region" description="Helical" evidence="1">
    <location>
        <begin position="221"/>
        <end position="242"/>
    </location>
</feature>
<dbReference type="Pfam" id="PF07695">
    <property type="entry name" value="7TMR-DISM_7TM"/>
    <property type="match status" value="1"/>
</dbReference>
<feature type="transmembrane region" description="Helical" evidence="1">
    <location>
        <begin position="184"/>
        <end position="201"/>
    </location>
</feature>
<feature type="transmembrane region" description="Helical" evidence="1">
    <location>
        <begin position="314"/>
        <end position="332"/>
    </location>
</feature>
<organism evidence="4 5">
    <name type="scientific">Nibrella viscosa</name>
    <dbReference type="NCBI Taxonomy" id="1084524"/>
    <lineage>
        <taxon>Bacteria</taxon>
        <taxon>Pseudomonadati</taxon>
        <taxon>Bacteroidota</taxon>
        <taxon>Cytophagia</taxon>
        <taxon>Cytophagales</taxon>
        <taxon>Spirosomataceae</taxon>
        <taxon>Nibrella</taxon>
    </lineage>
</organism>
<evidence type="ECO:0000256" key="1">
    <source>
        <dbReference type="SAM" id="Phobius"/>
    </source>
</evidence>
<evidence type="ECO:0000259" key="2">
    <source>
        <dbReference type="Pfam" id="PF06580"/>
    </source>
</evidence>
<dbReference type="SUPFAM" id="SSF55874">
    <property type="entry name" value="ATPase domain of HSP90 chaperone/DNA topoisomerase II/histidine kinase"/>
    <property type="match status" value="1"/>
</dbReference>
<evidence type="ECO:0000259" key="3">
    <source>
        <dbReference type="Pfam" id="PF07695"/>
    </source>
</evidence>
<dbReference type="Gene3D" id="3.30.565.10">
    <property type="entry name" value="Histidine kinase-like ATPase, C-terminal domain"/>
    <property type="match status" value="1"/>
</dbReference>
<dbReference type="PANTHER" id="PTHR34220">
    <property type="entry name" value="SENSOR HISTIDINE KINASE YPDA"/>
    <property type="match status" value="1"/>
</dbReference>
<name>A0ABP8K680_9BACT</name>
<feature type="transmembrane region" description="Helical" evidence="1">
    <location>
        <begin position="352"/>
        <end position="371"/>
    </location>
</feature>
<reference evidence="5" key="1">
    <citation type="journal article" date="2019" name="Int. J. Syst. Evol. Microbiol.">
        <title>The Global Catalogue of Microorganisms (GCM) 10K type strain sequencing project: providing services to taxonomists for standard genome sequencing and annotation.</title>
        <authorList>
            <consortium name="The Broad Institute Genomics Platform"/>
            <consortium name="The Broad Institute Genome Sequencing Center for Infectious Disease"/>
            <person name="Wu L."/>
            <person name="Ma J."/>
        </authorList>
    </citation>
    <scope>NUCLEOTIDE SEQUENCE [LARGE SCALE GENOMIC DNA]</scope>
    <source>
        <strain evidence="5">JCM 17925</strain>
    </source>
</reference>
<proteinExistence type="predicted"/>
<feature type="domain" description="Signal transduction histidine kinase internal region" evidence="2">
    <location>
        <begin position="429"/>
        <end position="508"/>
    </location>
</feature>
<keyword evidence="1" id="KW-0812">Transmembrane</keyword>